<evidence type="ECO:0000313" key="5">
    <source>
        <dbReference type="EMBL" id="WMN02129.1"/>
    </source>
</evidence>
<dbReference type="GO" id="GO:0006418">
    <property type="term" value="P:tRNA aminoacylation for protein translation"/>
    <property type="evidence" value="ECO:0007669"/>
    <property type="project" value="InterPro"/>
</dbReference>
<dbReference type="EMBL" id="CP124545">
    <property type="protein sequence ID" value="WMN02129.1"/>
    <property type="molecule type" value="Genomic_DNA"/>
</dbReference>
<feature type="domain" description="Aminoacyl-tRNA synthetase class II (D/K/N)" evidence="4">
    <location>
        <begin position="5"/>
        <end position="42"/>
    </location>
</feature>
<dbReference type="GO" id="GO:0004812">
    <property type="term" value="F:aminoacyl-tRNA ligase activity"/>
    <property type="evidence" value="ECO:0007669"/>
    <property type="project" value="InterPro"/>
</dbReference>
<dbReference type="Proteomes" id="UP001230933">
    <property type="component" value="Chromosome"/>
</dbReference>
<gene>
    <name evidence="5" type="ORF">QIE55_31975</name>
</gene>
<sequence>MAARRQNPDDYGPYLEAMGHGMPPHGGFAIGLERWVARLLEHPIRHPVPSGYPSDFSLRKLSN</sequence>
<dbReference type="GO" id="GO:0005524">
    <property type="term" value="F:ATP binding"/>
    <property type="evidence" value="ECO:0007669"/>
    <property type="project" value="InterPro"/>
</dbReference>
<dbReference type="InterPro" id="IPR004364">
    <property type="entry name" value="Aa-tRNA-synt_II"/>
</dbReference>
<proteinExistence type="predicted"/>
<keyword evidence="2" id="KW-0547">Nucleotide-binding</keyword>
<evidence type="ECO:0000256" key="1">
    <source>
        <dbReference type="ARBA" id="ARBA00022598"/>
    </source>
</evidence>
<evidence type="ECO:0000256" key="3">
    <source>
        <dbReference type="ARBA" id="ARBA00022840"/>
    </source>
</evidence>
<keyword evidence="3" id="KW-0067">ATP-binding</keyword>
<dbReference type="AlphaFoldDB" id="A0AAX3ZZM8"/>
<dbReference type="RefSeq" id="WP_308372545.1">
    <property type="nucleotide sequence ID" value="NZ_CP124545.1"/>
</dbReference>
<dbReference type="SUPFAM" id="SSF55681">
    <property type="entry name" value="Class II aaRS and biotin synthetases"/>
    <property type="match status" value="1"/>
</dbReference>
<name>A0AAX3ZZM8_RHOER</name>
<accession>A0AAX3ZZM8</accession>
<evidence type="ECO:0000313" key="6">
    <source>
        <dbReference type="Proteomes" id="UP001230933"/>
    </source>
</evidence>
<organism evidence="5 6">
    <name type="scientific">Rhodococcus erythropolis</name>
    <name type="common">Arthrobacter picolinophilus</name>
    <dbReference type="NCBI Taxonomy" id="1833"/>
    <lineage>
        <taxon>Bacteria</taxon>
        <taxon>Bacillati</taxon>
        <taxon>Actinomycetota</taxon>
        <taxon>Actinomycetes</taxon>
        <taxon>Mycobacteriales</taxon>
        <taxon>Nocardiaceae</taxon>
        <taxon>Rhodococcus</taxon>
        <taxon>Rhodococcus erythropolis group</taxon>
    </lineage>
</organism>
<keyword evidence="1 5" id="KW-0436">Ligase</keyword>
<dbReference type="InterPro" id="IPR045864">
    <property type="entry name" value="aa-tRNA-synth_II/BPL/LPL"/>
</dbReference>
<evidence type="ECO:0000256" key="2">
    <source>
        <dbReference type="ARBA" id="ARBA00022741"/>
    </source>
</evidence>
<evidence type="ECO:0000259" key="4">
    <source>
        <dbReference type="Pfam" id="PF00152"/>
    </source>
</evidence>
<dbReference type="Gene3D" id="3.30.930.10">
    <property type="entry name" value="Bira Bifunctional Protein, Domain 2"/>
    <property type="match status" value="1"/>
</dbReference>
<protein>
    <submittedName>
        <fullName evidence="5">Amino acid--tRNA ligase-related protein</fullName>
    </submittedName>
</protein>
<dbReference type="Pfam" id="PF00152">
    <property type="entry name" value="tRNA-synt_2"/>
    <property type="match status" value="1"/>
</dbReference>
<reference evidence="5" key="1">
    <citation type="submission" date="2023-08" db="EMBL/GenBank/DDBJ databases">
        <title>Isolation and Characterization of Rhodococcus erythropolis MGMM8.</title>
        <authorList>
            <person name="Diabankana R.G.C."/>
            <person name="Afordoanyi D.M."/>
            <person name="Validov S.Z."/>
        </authorList>
    </citation>
    <scope>NUCLEOTIDE SEQUENCE</scope>
    <source>
        <strain evidence="5">MGMM8</strain>
    </source>
</reference>